<name>A0A562QN65_9BACI</name>
<gene>
    <name evidence="3" type="ORF">IQ10_01518</name>
</gene>
<dbReference type="Pfam" id="PF01230">
    <property type="entry name" value="HIT"/>
    <property type="match status" value="1"/>
</dbReference>
<keyword evidence="4" id="KW-1185">Reference proteome</keyword>
<protein>
    <submittedName>
        <fullName evidence="3">HIT domain-containing protein</fullName>
    </submittedName>
</protein>
<evidence type="ECO:0000313" key="4">
    <source>
        <dbReference type="Proteomes" id="UP000315711"/>
    </source>
</evidence>
<dbReference type="EMBL" id="VLKZ01000003">
    <property type="protein sequence ID" value="TWI58184.1"/>
    <property type="molecule type" value="Genomic_DNA"/>
</dbReference>
<dbReference type="Gene3D" id="3.30.428.10">
    <property type="entry name" value="HIT-like"/>
    <property type="match status" value="1"/>
</dbReference>
<evidence type="ECO:0000256" key="1">
    <source>
        <dbReference type="PROSITE-ProRule" id="PRU00464"/>
    </source>
</evidence>
<proteinExistence type="predicted"/>
<comment type="caution">
    <text evidence="1">Lacks conserved residue(s) required for the propagation of feature annotation.</text>
</comment>
<reference evidence="3 4" key="1">
    <citation type="journal article" date="2015" name="Stand. Genomic Sci.">
        <title>Genomic Encyclopedia of Bacterial and Archaeal Type Strains, Phase III: the genomes of soil and plant-associated and newly described type strains.</title>
        <authorList>
            <person name="Whitman W.B."/>
            <person name="Woyke T."/>
            <person name="Klenk H.P."/>
            <person name="Zhou Y."/>
            <person name="Lilburn T.G."/>
            <person name="Beck B.J."/>
            <person name="De Vos P."/>
            <person name="Vandamme P."/>
            <person name="Eisen J.A."/>
            <person name="Garrity G."/>
            <person name="Hugenholtz P."/>
            <person name="Kyrpides N.C."/>
        </authorList>
    </citation>
    <scope>NUCLEOTIDE SEQUENCE [LARGE SCALE GENOMIC DNA]</scope>
    <source>
        <strain evidence="3 4">CGMCC 1.10116</strain>
    </source>
</reference>
<dbReference type="InterPro" id="IPR011146">
    <property type="entry name" value="HIT-like"/>
</dbReference>
<feature type="domain" description="HIT" evidence="2">
    <location>
        <begin position="1"/>
        <end position="61"/>
    </location>
</feature>
<dbReference type="AlphaFoldDB" id="A0A562QN65"/>
<accession>A0A562QN65</accession>
<evidence type="ECO:0000259" key="2">
    <source>
        <dbReference type="PROSITE" id="PS51084"/>
    </source>
</evidence>
<dbReference type="GO" id="GO:0003824">
    <property type="term" value="F:catalytic activity"/>
    <property type="evidence" value="ECO:0007669"/>
    <property type="project" value="InterPro"/>
</dbReference>
<evidence type="ECO:0000313" key="3">
    <source>
        <dbReference type="EMBL" id="TWI58184.1"/>
    </source>
</evidence>
<dbReference type="PROSITE" id="PS51084">
    <property type="entry name" value="HIT_2"/>
    <property type="match status" value="1"/>
</dbReference>
<organism evidence="3 4">
    <name type="scientific">Halalkalibacter nanhaiisediminis</name>
    <dbReference type="NCBI Taxonomy" id="688079"/>
    <lineage>
        <taxon>Bacteria</taxon>
        <taxon>Bacillati</taxon>
        <taxon>Bacillota</taxon>
        <taxon>Bacilli</taxon>
        <taxon>Bacillales</taxon>
        <taxon>Bacillaceae</taxon>
        <taxon>Halalkalibacter</taxon>
    </lineage>
</organism>
<sequence>MSNKPCPFCYISEYILENESAYAIYDQYPVSEGHTLIIPKRHVADYFEATSEEKEALHSLV</sequence>
<dbReference type="InterPro" id="IPR036265">
    <property type="entry name" value="HIT-like_sf"/>
</dbReference>
<dbReference type="RefSeq" id="WP_242009779.1">
    <property type="nucleotide sequence ID" value="NZ_VLKZ01000003.1"/>
</dbReference>
<comment type="caution">
    <text evidence="3">The sequence shown here is derived from an EMBL/GenBank/DDBJ whole genome shotgun (WGS) entry which is preliminary data.</text>
</comment>
<dbReference type="SUPFAM" id="SSF54197">
    <property type="entry name" value="HIT-like"/>
    <property type="match status" value="1"/>
</dbReference>
<dbReference type="Proteomes" id="UP000315711">
    <property type="component" value="Unassembled WGS sequence"/>
</dbReference>